<dbReference type="Pfam" id="PF04955">
    <property type="entry name" value="HupE_UreJ"/>
    <property type="match status" value="1"/>
</dbReference>
<keyword evidence="1" id="KW-1133">Transmembrane helix</keyword>
<keyword evidence="2" id="KW-0732">Signal</keyword>
<feature type="transmembrane region" description="Helical" evidence="1">
    <location>
        <begin position="45"/>
        <end position="63"/>
    </location>
</feature>
<feature type="signal peptide" evidence="2">
    <location>
        <begin position="1"/>
        <end position="21"/>
    </location>
</feature>
<dbReference type="EC" id="2.5.1.16" evidence="3"/>
<dbReference type="STRING" id="488538.SAR116_0573"/>
<sequence>MHRILALAVAFSSITLTNAFAHHPLGGEVPQTLLHGFLSGVGHPVIGFDHFAFVVAIGLIAAFHKQRAIMPAGFVLGTMAGTMMTISAIALPFAELVITASVIVAGVIAMRGKLTSIVPMTAGATVIGLFHGWAYGAAVVGAEATPIIAYLAGFGLVQMAIALLAGYVAVNMWKATSAASLQPRLAGALMAGVGVAYMVELVEGLVFPAM</sequence>
<reference evidence="3 4" key="1">
    <citation type="journal article" date="2010" name="J. Bacteriol.">
        <title>Complete genome sequence of "Candidatus Puniceispirillum marinum" IMCC1322, a representative of the SAR116 clade in the Alphaproteobacteria.</title>
        <authorList>
            <person name="Oh H.M."/>
            <person name="Kwon K.K."/>
            <person name="Kang I."/>
            <person name="Kang S.G."/>
            <person name="Lee J.H."/>
            <person name="Kim S.J."/>
            <person name="Cho J.C."/>
        </authorList>
    </citation>
    <scope>NUCLEOTIDE SEQUENCE [LARGE SCALE GENOMIC DNA]</scope>
    <source>
        <strain evidence="3 4">IMCC1322</strain>
    </source>
</reference>
<evidence type="ECO:0000256" key="2">
    <source>
        <dbReference type="SAM" id="SignalP"/>
    </source>
</evidence>
<evidence type="ECO:0000256" key="1">
    <source>
        <dbReference type="SAM" id="Phobius"/>
    </source>
</evidence>
<dbReference type="InterPro" id="IPR007038">
    <property type="entry name" value="HupE_UreJ"/>
</dbReference>
<feature type="transmembrane region" description="Helical" evidence="1">
    <location>
        <begin position="93"/>
        <end position="110"/>
    </location>
</feature>
<keyword evidence="3" id="KW-0808">Transferase</keyword>
<dbReference type="EMBL" id="CP001751">
    <property type="protein sequence ID" value="ADE38816.1"/>
    <property type="molecule type" value="Genomic_DNA"/>
</dbReference>
<dbReference type="AlphaFoldDB" id="D5BRB9"/>
<dbReference type="HOGENOM" id="CLU_088877_1_0_5"/>
<name>D5BRB9_PUNMI</name>
<dbReference type="PIRSF" id="PIRSF016919">
    <property type="entry name" value="HupE_UreJ"/>
    <property type="match status" value="1"/>
</dbReference>
<feature type="transmembrane region" description="Helical" evidence="1">
    <location>
        <begin position="185"/>
        <end position="207"/>
    </location>
</feature>
<keyword evidence="1" id="KW-0472">Membrane</keyword>
<dbReference type="eggNOG" id="COG2370">
    <property type="taxonomic scope" value="Bacteria"/>
</dbReference>
<keyword evidence="4" id="KW-1185">Reference proteome</keyword>
<evidence type="ECO:0000313" key="4">
    <source>
        <dbReference type="Proteomes" id="UP000007460"/>
    </source>
</evidence>
<organism evidence="3 4">
    <name type="scientific">Puniceispirillum marinum (strain IMCC1322)</name>
    <dbReference type="NCBI Taxonomy" id="488538"/>
    <lineage>
        <taxon>Bacteria</taxon>
        <taxon>Pseudomonadati</taxon>
        <taxon>Pseudomonadota</taxon>
        <taxon>Alphaproteobacteria</taxon>
        <taxon>Candidatus Puniceispirillales</taxon>
        <taxon>Candidatus Puniceispirillaceae</taxon>
        <taxon>Candidatus Puniceispirillum</taxon>
    </lineage>
</organism>
<feature type="chain" id="PRO_5003069190" evidence="2">
    <location>
        <begin position="22"/>
        <end position="210"/>
    </location>
</feature>
<gene>
    <name evidence="3" type="ordered locus">SAR116_0573</name>
</gene>
<dbReference type="OrthoDB" id="9808192at2"/>
<dbReference type="RefSeq" id="WP_013045445.1">
    <property type="nucleotide sequence ID" value="NC_014010.1"/>
</dbReference>
<dbReference type="GO" id="GO:0004766">
    <property type="term" value="F:spermidine synthase activity"/>
    <property type="evidence" value="ECO:0007669"/>
    <property type="project" value="UniProtKB-EC"/>
</dbReference>
<dbReference type="Proteomes" id="UP000007460">
    <property type="component" value="Chromosome"/>
</dbReference>
<feature type="transmembrane region" description="Helical" evidence="1">
    <location>
        <begin position="147"/>
        <end position="173"/>
    </location>
</feature>
<evidence type="ECO:0000313" key="3">
    <source>
        <dbReference type="EMBL" id="ADE38816.1"/>
    </source>
</evidence>
<accession>D5BRB9</accession>
<protein>
    <submittedName>
        <fullName evidence="3">Hydrogenase accessory protein</fullName>
        <ecNumber evidence="3">2.5.1.16</ecNumber>
    </submittedName>
</protein>
<dbReference type="KEGG" id="apb:SAR116_0573"/>
<feature type="transmembrane region" description="Helical" evidence="1">
    <location>
        <begin position="117"/>
        <end position="135"/>
    </location>
</feature>
<keyword evidence="1" id="KW-0812">Transmembrane</keyword>
<proteinExistence type="predicted"/>